<sequence>MDTKMGQFIQRKVADFSYDLSTLGQATVVPPQTTDAYWFEEERVHMTVSYTQPTSARSGIDKMRQEEIQVSHSTCEFIKVLRDPRTNDNTRAKADS</sequence>
<accession>A0A448X0V8</accession>
<dbReference type="EMBL" id="CAAALY010071356">
    <property type="protein sequence ID" value="VEL25047.1"/>
    <property type="molecule type" value="Genomic_DNA"/>
</dbReference>
<comment type="caution">
    <text evidence="1">The sequence shown here is derived from an EMBL/GenBank/DDBJ whole genome shotgun (WGS) entry which is preliminary data.</text>
</comment>
<organism evidence="1 2">
    <name type="scientific">Protopolystoma xenopodis</name>
    <dbReference type="NCBI Taxonomy" id="117903"/>
    <lineage>
        <taxon>Eukaryota</taxon>
        <taxon>Metazoa</taxon>
        <taxon>Spiralia</taxon>
        <taxon>Lophotrochozoa</taxon>
        <taxon>Platyhelminthes</taxon>
        <taxon>Monogenea</taxon>
        <taxon>Polyopisthocotylea</taxon>
        <taxon>Polystomatidea</taxon>
        <taxon>Polystomatidae</taxon>
        <taxon>Protopolystoma</taxon>
    </lineage>
</organism>
<protein>
    <submittedName>
        <fullName evidence="1">Uncharacterized protein</fullName>
    </submittedName>
</protein>
<dbReference type="Proteomes" id="UP000784294">
    <property type="component" value="Unassembled WGS sequence"/>
</dbReference>
<proteinExistence type="predicted"/>
<evidence type="ECO:0000313" key="1">
    <source>
        <dbReference type="EMBL" id="VEL25047.1"/>
    </source>
</evidence>
<dbReference type="AlphaFoldDB" id="A0A448X0V8"/>
<evidence type="ECO:0000313" key="2">
    <source>
        <dbReference type="Proteomes" id="UP000784294"/>
    </source>
</evidence>
<name>A0A448X0V8_9PLAT</name>
<keyword evidence="2" id="KW-1185">Reference proteome</keyword>
<reference evidence="1" key="1">
    <citation type="submission" date="2018-11" db="EMBL/GenBank/DDBJ databases">
        <authorList>
            <consortium name="Pathogen Informatics"/>
        </authorList>
    </citation>
    <scope>NUCLEOTIDE SEQUENCE</scope>
</reference>
<gene>
    <name evidence="1" type="ORF">PXEA_LOCUS18487</name>
</gene>